<comment type="caution">
    <text evidence="2">The sequence shown here is derived from an EMBL/GenBank/DDBJ whole genome shotgun (WGS) entry which is preliminary data.</text>
</comment>
<keyword evidence="3" id="KW-1185">Reference proteome</keyword>
<feature type="compositionally biased region" description="Polar residues" evidence="1">
    <location>
        <begin position="483"/>
        <end position="506"/>
    </location>
</feature>
<accession>A0A9W7TU67</accession>
<feature type="region of interest" description="Disordered" evidence="1">
    <location>
        <begin position="289"/>
        <end position="517"/>
    </location>
</feature>
<feature type="non-terminal residue" evidence="2">
    <location>
        <position position="1"/>
    </location>
</feature>
<dbReference type="EMBL" id="JAFHDT010000012">
    <property type="protein sequence ID" value="KAI7802119.1"/>
    <property type="molecule type" value="Genomic_DNA"/>
</dbReference>
<feature type="compositionally biased region" description="Basic residues" evidence="1">
    <location>
        <begin position="304"/>
        <end position="314"/>
    </location>
</feature>
<proteinExistence type="predicted"/>
<feature type="compositionally biased region" description="Low complexity" evidence="1">
    <location>
        <begin position="363"/>
        <end position="415"/>
    </location>
</feature>
<dbReference type="AlphaFoldDB" id="A0A9W7TU67"/>
<dbReference type="Proteomes" id="UP001059041">
    <property type="component" value="Linkage Group LG12"/>
</dbReference>
<name>A0A9W7TU67_TRIRA</name>
<feature type="compositionally biased region" description="Basic and acidic residues" evidence="1">
    <location>
        <begin position="317"/>
        <end position="326"/>
    </location>
</feature>
<organism evidence="2 3">
    <name type="scientific">Triplophysa rosa</name>
    <name type="common">Cave loach</name>
    <dbReference type="NCBI Taxonomy" id="992332"/>
    <lineage>
        <taxon>Eukaryota</taxon>
        <taxon>Metazoa</taxon>
        <taxon>Chordata</taxon>
        <taxon>Craniata</taxon>
        <taxon>Vertebrata</taxon>
        <taxon>Euteleostomi</taxon>
        <taxon>Actinopterygii</taxon>
        <taxon>Neopterygii</taxon>
        <taxon>Teleostei</taxon>
        <taxon>Ostariophysi</taxon>
        <taxon>Cypriniformes</taxon>
        <taxon>Nemacheilidae</taxon>
        <taxon>Triplophysa</taxon>
    </lineage>
</organism>
<sequence>WVSVLRGAHIAETTVDHYLKNVAQFLDYMSETSPLTCRLSKQAMLRIRREVRTLLKSLKRKVTMHQIGVKQAKEGRLIPKVVLRRCREEAKKGIPRLLDQLEKDSNQKTQFMLYGYLTAFFASIYGHRCGVFQNLTIQEVEQATRSSSTSAFLINVALHKTNQAFGPAQLSLTCEEYGWFRHLLRLRDGLVGGPSARYFFYTSTPNPCKNLNNYFQGAWVSMGLPGKPTFTDIRTSIATHAKNSHGTDSRQKVAQFMCHDTSTADKFYAVNLNARQAVEHRRLFEEALEGVEASPTRADDTLAARKRPIKRKGKMSGLERSKKQRAESPCFSLTPGSTSSEEAETVPYQESGVSALESEESLAEFPSALAQSSPASSCPGPTSPESESPAEAASPEPASSESASSDAEPATPEPSFSEPTAAPEPSLSEPTAVPEPSFSDSTAVPEPSSSELTATPVPSFSEPTAAPEPSFSEPTAVPERSFSDSTAVPEPSSSELTATPEPSFSATPVRKLNASKQAKLRLGVRTSALKRRRAVVFLSPLKIPPSLRKRLLNPRKSPHRVSKSYRLSGLANANLTRKVVKATLEGRKGK</sequence>
<protein>
    <submittedName>
        <fullName evidence="2">Uncharacterized protein</fullName>
    </submittedName>
</protein>
<reference evidence="2" key="1">
    <citation type="submission" date="2021-02" db="EMBL/GenBank/DDBJ databases">
        <title>Comparative genomics reveals that relaxation of natural selection precedes convergent phenotypic evolution of cavefish.</title>
        <authorList>
            <person name="Peng Z."/>
        </authorList>
    </citation>
    <scope>NUCLEOTIDE SEQUENCE</scope>
    <source>
        <tissue evidence="2">Muscle</tissue>
    </source>
</reference>
<gene>
    <name evidence="2" type="ORF">IRJ41_000543</name>
</gene>
<evidence type="ECO:0000313" key="3">
    <source>
        <dbReference type="Proteomes" id="UP001059041"/>
    </source>
</evidence>
<evidence type="ECO:0000313" key="2">
    <source>
        <dbReference type="EMBL" id="KAI7802119.1"/>
    </source>
</evidence>
<feature type="compositionally biased region" description="Polar residues" evidence="1">
    <location>
        <begin position="438"/>
        <end position="462"/>
    </location>
</feature>
<evidence type="ECO:0000256" key="1">
    <source>
        <dbReference type="SAM" id="MobiDB-lite"/>
    </source>
</evidence>